<evidence type="ECO:0000313" key="2">
    <source>
        <dbReference type="EMBL" id="HDR52248.1"/>
    </source>
</evidence>
<name>A0A831LRJ8_9BACT</name>
<feature type="transmembrane region" description="Helical" evidence="1">
    <location>
        <begin position="37"/>
        <end position="58"/>
    </location>
</feature>
<dbReference type="Proteomes" id="UP000886047">
    <property type="component" value="Unassembled WGS sequence"/>
</dbReference>
<keyword evidence="1" id="KW-0812">Transmembrane</keyword>
<feature type="transmembrane region" description="Helical" evidence="1">
    <location>
        <begin position="6"/>
        <end position="25"/>
    </location>
</feature>
<proteinExistence type="predicted"/>
<reference evidence="2" key="1">
    <citation type="journal article" date="2020" name="mSystems">
        <title>Genome- and Community-Level Interaction Insights into Carbon Utilization and Element Cycling Functions of Hydrothermarchaeota in Hydrothermal Sediment.</title>
        <authorList>
            <person name="Zhou Z."/>
            <person name="Liu Y."/>
            <person name="Xu W."/>
            <person name="Pan J."/>
            <person name="Luo Z.H."/>
            <person name="Li M."/>
        </authorList>
    </citation>
    <scope>NUCLEOTIDE SEQUENCE [LARGE SCALE GENOMIC DNA]</scope>
    <source>
        <strain evidence="2">SpSt-1217</strain>
    </source>
</reference>
<sequence>MEALISFLIKSSAGIILFYLVYWFFLRKETYHNANRWFLLAVLFTSVLLPLFPVHYTLLVEQGNNSNLFVTIPDTFKHIPAVTGQEPVGGAFNWQQAVMLVYFTGAVLFLLPLLTQTSILIHLILKHRITTREGIRIVENEKYGLPFSFFNVVFY</sequence>
<keyword evidence="1" id="KW-0472">Membrane</keyword>
<comment type="caution">
    <text evidence="2">The sequence shown here is derived from an EMBL/GenBank/DDBJ whole genome shotgun (WGS) entry which is preliminary data.</text>
</comment>
<dbReference type="EMBL" id="DSDK01000645">
    <property type="protein sequence ID" value="HDR52248.1"/>
    <property type="molecule type" value="Genomic_DNA"/>
</dbReference>
<keyword evidence="1" id="KW-1133">Transmembrane helix</keyword>
<organism evidence="2">
    <name type="scientific">Mariniphaga anaerophila</name>
    <dbReference type="NCBI Taxonomy" id="1484053"/>
    <lineage>
        <taxon>Bacteria</taxon>
        <taxon>Pseudomonadati</taxon>
        <taxon>Bacteroidota</taxon>
        <taxon>Bacteroidia</taxon>
        <taxon>Marinilabiliales</taxon>
        <taxon>Prolixibacteraceae</taxon>
        <taxon>Mariniphaga</taxon>
    </lineage>
</organism>
<feature type="transmembrane region" description="Helical" evidence="1">
    <location>
        <begin position="100"/>
        <end position="125"/>
    </location>
</feature>
<protein>
    <recommendedName>
        <fullName evidence="3">BlaR1 peptidase M56</fullName>
    </recommendedName>
</protein>
<dbReference type="AlphaFoldDB" id="A0A831LRJ8"/>
<accession>A0A831LRJ8</accession>
<gene>
    <name evidence="2" type="ORF">ENN90_11615</name>
</gene>
<evidence type="ECO:0000256" key="1">
    <source>
        <dbReference type="SAM" id="Phobius"/>
    </source>
</evidence>
<evidence type="ECO:0008006" key="3">
    <source>
        <dbReference type="Google" id="ProtNLM"/>
    </source>
</evidence>